<protein>
    <submittedName>
        <fullName evidence="2">Coiled-coil domain-containing protein 73 isoform X1</fullName>
    </submittedName>
</protein>
<evidence type="ECO:0000313" key="2">
    <source>
        <dbReference type="RefSeq" id="XP_073798242.1"/>
    </source>
</evidence>
<proteinExistence type="predicted"/>
<accession>A0AC58IVI1</accession>
<organism evidence="1 2">
    <name type="scientific">Danio rerio</name>
    <name type="common">Zebrafish</name>
    <name type="synonym">Brachydanio rerio</name>
    <dbReference type="NCBI Taxonomy" id="7955"/>
    <lineage>
        <taxon>Eukaryota</taxon>
        <taxon>Metazoa</taxon>
        <taxon>Chordata</taxon>
        <taxon>Craniata</taxon>
        <taxon>Vertebrata</taxon>
        <taxon>Euteleostomi</taxon>
        <taxon>Actinopterygii</taxon>
        <taxon>Neopterygii</taxon>
        <taxon>Teleostei</taxon>
        <taxon>Ostariophysi</taxon>
        <taxon>Cypriniformes</taxon>
        <taxon>Danionidae</taxon>
        <taxon>Danioninae</taxon>
        <taxon>Danio</taxon>
    </lineage>
</organism>
<sequence>MDDRHNAMESSVDSAAELFSLIEDKGALCQPKTPNSAVENDGRTISVQVLEFKTSLLEAVEELHIHRDAERRYEEQICKLVLEKQELEWKTESLQSQISRMSVENSESLAAVKKQFQAQIRMSEVEKGKNLLATELKDKEITSLKEELKQLQLLRYSLEKKLGELEQKLQLQTQTKDSHLNQLGEVERRFTAISRQCAMIRQAHEKLEQNVEEAMRINKKLTSISEKQESTIKVLKEDFERCNKELVAFKVSSVCKPGEERLQDILREQQIQQLQQKLFVETELNQKLRIETANERADKQEVMKSLQHSQSLLQTQTEALSRTEKELRALCEEYQVLKTEHELNQDRTKEREDSFARMRDECQNSKLTWEKEILRLQLSMKADQEELIAVKEAYSQLQEEYKHLYIANLHKAQDIHYSEIALKNQENSLSTTSNEINFVKVSSLHTHLKESHIIPYDNSEPTHQPDKDVPEESQKASKDVCFHYDDTERAPVLLQSIVSDNIARPEDVSPMMNHLSELCGETNMGVSENEPTCNAVDKRCPSIPTQSDTDSRLTELSGPETRSVYHIDGDPLALELKDRPLLRNLCTSEVTERQTSDKHADSQGYTTSQSNKFKDHQTTVPGFIDCASQKESQTTSERLSEDKTENADTQKTVEFYDKRTLKDDMIATKPRPCNEAHHEEHETKPESPTYLDSQHSESKEFSSSEKVQVASLSLVPQVYGSAETSLHELKSEQLPLINDIALVNSVHMIFENDDQKNIGTSDSEPLKPQQTELGGSYEDSKTTNSNQDPYSSGSTMLKVQSDVDQKNISLVDTSNHFGDQRYQSSFTLDPLVDQTILVASANTKEVLSENGQKDDGISDSELLKPQQTELGASSEESKTTYPNKDPSSLGSTAVNVQEKVDQNNISVEDTSYHLGNQVCQSYFPLEPLDSQTISATTISTKEVVFENGQKSDGISDSQPLKTQQSELEVSAEEAKTTSPDQDNSHESTTAKKQLDVSQKDISVSATSNHLENRKSQSSFALDIPVDHTTSVTSINKVGVIYENAQNDVGISDSELLKPQQGELRISPEGPKTSVQDHQDLSSGFSTVKVQSDVDQKHISAIDVSNHLENRNSHSSFAWDTLVDHTNSVTSINRVDVIFENAQNDVGISDSELLKPQQGELRISPEGPKTSVQDHQDLSSGFSTLKAQSDIDLNHISEKDASSHLENRNHHSSFPLSTLVDHISFVGSINRNAILENYQKHVGISDSELLKPQQTEPGVSFKDPKFRNPDQYCPSPGPTMVKVQSGVEQKNTSVVDTSNYLRNRKSQSPFACKTFVDHTTSVARVDTMKVMFENGQKDDRISSLKPLKAQQTELRSSSEEPKTIQPNQDPPSPPYSKAKNQSEVTQRYISDVDTINHPDNRRRQSSFAWDTFLKGNRKPQIPSRPELWPSGFHKNVSQYCAPLFTKDKLANIAITKTHDRMDTSIKRLPQKSDNQGEWNAIKQSFPEMLMEKENPVHISYCSTRSCSPAPSSMGNGLRQDCTPTVPPPKLQSLEKQDWPMTSSSEGKDERKQSDIMAQIAKIQEFMSSEGLMPQKRRKID</sequence>
<gene>
    <name evidence="2" type="primary">ccdc73</name>
    <name evidence="2" type="synonym">si:dkey-21k24.6</name>
</gene>
<evidence type="ECO:0000313" key="1">
    <source>
        <dbReference type="Proteomes" id="UP000000437"/>
    </source>
</evidence>
<name>A0AC58IVI1_DANRE</name>
<keyword evidence="1" id="KW-1185">Reference proteome</keyword>
<reference evidence="2" key="1">
    <citation type="submission" date="2025-08" db="UniProtKB">
        <authorList>
            <consortium name="RefSeq"/>
        </authorList>
    </citation>
    <scope>IDENTIFICATION</scope>
    <source>
        <strain evidence="2">Tuebingen</strain>
        <tissue evidence="2">Fibroblasts and whole tissue</tissue>
    </source>
</reference>
<dbReference type="Proteomes" id="UP000000437">
    <property type="component" value="Chromosome 25"/>
</dbReference>
<dbReference type="RefSeq" id="XP_073798242.1">
    <property type="nucleotide sequence ID" value="XM_073942141.1"/>
</dbReference>